<evidence type="ECO:0000256" key="9">
    <source>
        <dbReference type="ARBA" id="ARBA00023201"/>
    </source>
</evidence>
<comment type="subcellular location">
    <subcellularLocation>
        <location evidence="1">Membrane</location>
        <topology evidence="1">Multi-pass membrane protein</topology>
    </subcellularLocation>
</comment>
<dbReference type="NCBIfam" id="NF038006">
    <property type="entry name" value="NhaD_1"/>
    <property type="match status" value="1"/>
</dbReference>
<keyword evidence="6" id="KW-0915">Sodium</keyword>
<evidence type="ECO:0000256" key="10">
    <source>
        <dbReference type="ARBA" id="ARBA00025753"/>
    </source>
</evidence>
<organism evidence="14">
    <name type="scientific">Pyramimonas obovata</name>
    <dbReference type="NCBI Taxonomy" id="1411642"/>
    <lineage>
        <taxon>Eukaryota</taxon>
        <taxon>Viridiplantae</taxon>
        <taxon>Chlorophyta</taxon>
        <taxon>Pyramimonadophyceae</taxon>
        <taxon>Pyramimonadales</taxon>
        <taxon>Pyramimonadaceae</taxon>
        <taxon>Pyramimonas</taxon>
        <taxon>Pyramimonas incertae sedis</taxon>
    </lineage>
</organism>
<evidence type="ECO:0000256" key="6">
    <source>
        <dbReference type="ARBA" id="ARBA00023053"/>
    </source>
</evidence>
<evidence type="ECO:0000256" key="1">
    <source>
        <dbReference type="ARBA" id="ARBA00004141"/>
    </source>
</evidence>
<feature type="compositionally biased region" description="Polar residues" evidence="11">
    <location>
        <begin position="67"/>
        <end position="80"/>
    </location>
</feature>
<dbReference type="PANTHER" id="PTHR43269">
    <property type="entry name" value="SODIUM/PROTON ANTIPORTER 1-RELATED"/>
    <property type="match status" value="1"/>
</dbReference>
<dbReference type="PANTHER" id="PTHR43269:SF2">
    <property type="entry name" value="SODIUM_PROTON ANTIPORTER 1-RELATED"/>
    <property type="match status" value="1"/>
</dbReference>
<keyword evidence="4 12" id="KW-0812">Transmembrane</keyword>
<keyword evidence="3" id="KW-0050">Antiport</keyword>
<dbReference type="GO" id="GO:0006814">
    <property type="term" value="P:sodium ion transport"/>
    <property type="evidence" value="ECO:0007669"/>
    <property type="project" value="UniProtKB-KW"/>
</dbReference>
<proteinExistence type="inferred from homology"/>
<reference evidence="14" key="1">
    <citation type="submission" date="2021-01" db="EMBL/GenBank/DDBJ databases">
        <authorList>
            <person name="Corre E."/>
            <person name="Pelletier E."/>
            <person name="Niang G."/>
            <person name="Scheremetjew M."/>
            <person name="Finn R."/>
            <person name="Kale V."/>
            <person name="Holt S."/>
            <person name="Cochrane G."/>
            <person name="Meng A."/>
            <person name="Brown T."/>
            <person name="Cohen L."/>
        </authorList>
    </citation>
    <scope>NUCLEOTIDE SEQUENCE</scope>
    <source>
        <strain evidence="14">CCMP722</strain>
    </source>
</reference>
<evidence type="ECO:0000313" key="14">
    <source>
        <dbReference type="EMBL" id="CAD8671976.1"/>
    </source>
</evidence>
<name>A0A7S0RBC5_9CHLO</name>
<dbReference type="AlphaFoldDB" id="A0A7S0RBC5"/>
<evidence type="ECO:0000256" key="7">
    <source>
        <dbReference type="ARBA" id="ARBA00023065"/>
    </source>
</evidence>
<feature type="transmembrane region" description="Helical" evidence="12">
    <location>
        <begin position="286"/>
        <end position="304"/>
    </location>
</feature>
<evidence type="ECO:0000256" key="8">
    <source>
        <dbReference type="ARBA" id="ARBA00023136"/>
    </source>
</evidence>
<feature type="transmembrane region" description="Helical" evidence="12">
    <location>
        <begin position="324"/>
        <end position="345"/>
    </location>
</feature>
<accession>A0A7S0RBC5</accession>
<feature type="transmembrane region" description="Helical" evidence="12">
    <location>
        <begin position="122"/>
        <end position="139"/>
    </location>
</feature>
<feature type="transmembrane region" description="Helical" evidence="12">
    <location>
        <begin position="394"/>
        <end position="414"/>
    </location>
</feature>
<feature type="transmembrane region" description="Helical" evidence="12">
    <location>
        <begin position="151"/>
        <end position="169"/>
    </location>
</feature>
<dbReference type="Pfam" id="PF03600">
    <property type="entry name" value="CitMHS"/>
    <property type="match status" value="1"/>
</dbReference>
<evidence type="ECO:0000259" key="13">
    <source>
        <dbReference type="Pfam" id="PF03600"/>
    </source>
</evidence>
<evidence type="ECO:0000256" key="4">
    <source>
        <dbReference type="ARBA" id="ARBA00022692"/>
    </source>
</evidence>
<keyword evidence="8 12" id="KW-0472">Membrane</keyword>
<evidence type="ECO:0000256" key="3">
    <source>
        <dbReference type="ARBA" id="ARBA00022449"/>
    </source>
</evidence>
<evidence type="ECO:0000256" key="2">
    <source>
        <dbReference type="ARBA" id="ARBA00022448"/>
    </source>
</evidence>
<protein>
    <recommendedName>
        <fullName evidence="13">Citrate transporter-like domain-containing protein</fullName>
    </recommendedName>
</protein>
<feature type="transmembrane region" description="Helical" evidence="12">
    <location>
        <begin position="474"/>
        <end position="497"/>
    </location>
</feature>
<gene>
    <name evidence="14" type="ORF">POBO1169_LOCUS11114</name>
</gene>
<feature type="transmembrane region" description="Helical" evidence="12">
    <location>
        <begin position="546"/>
        <end position="563"/>
    </location>
</feature>
<feature type="domain" description="Citrate transporter-like" evidence="13">
    <location>
        <begin position="160"/>
        <end position="492"/>
    </location>
</feature>
<dbReference type="GO" id="GO:0015297">
    <property type="term" value="F:antiporter activity"/>
    <property type="evidence" value="ECO:0007669"/>
    <property type="project" value="UniProtKB-KW"/>
</dbReference>
<evidence type="ECO:0000256" key="12">
    <source>
        <dbReference type="SAM" id="Phobius"/>
    </source>
</evidence>
<keyword evidence="7" id="KW-0406">Ion transport</keyword>
<evidence type="ECO:0000256" key="5">
    <source>
        <dbReference type="ARBA" id="ARBA00022989"/>
    </source>
</evidence>
<feature type="transmembrane region" description="Helical" evidence="12">
    <location>
        <begin position="249"/>
        <end position="274"/>
    </location>
</feature>
<dbReference type="InterPro" id="IPR004680">
    <property type="entry name" value="Cit_transptr-like_dom"/>
</dbReference>
<keyword evidence="9" id="KW-0739">Sodium transport</keyword>
<comment type="similarity">
    <text evidence="10">Belongs to the NhaD Na(+)/H(+) (TC 2.A.62) antiporter family.</text>
</comment>
<feature type="region of interest" description="Disordered" evidence="11">
    <location>
        <begin position="62"/>
        <end position="82"/>
    </location>
</feature>
<keyword evidence="5 12" id="KW-1133">Transmembrane helix</keyword>
<feature type="transmembrane region" description="Helical" evidence="12">
    <location>
        <begin position="509"/>
        <end position="534"/>
    </location>
</feature>
<sequence>MACVAPSCSGIALPARPRPTMARRTFSMAASPLTARRAGFHGLKMGVERDTIVRNRRACVKVRSSDDSNGQTDSRVTLGSESAPVPQATQEMYSFEPEEIECVQPDEDGTCSLEEYESKQDFFRAFGVGAAVLLGAYILDLDWVESHQNTTMVLIFLLGYVGIIFEETVSFNKSGVALIMAAALWTTAAVSDPTGAVDSQLEEHLGEVGQIVFFLMGAMAIVETVDSHQGFKIVTDAIKTKNTTSLLWIIGWITFFMSSVLDNLTSTIVMISLLRKLIKDPEQRKFFGAVVVIAANAGGAWTPIGDVTTTMLWINGQISTFSTITDLFFPSVVSLLVPLALITALSDDVKGEQEESLVATESTFAPRGRLVFGAGVSALLFVPVFKGLTGLPPYLGMLCGLGSLWLLTDAIHFGEKDRATLKVPYALSRIDTQGILFFLGILLSIGCLDSAGILKELAVFLDNNLSSKELLATAIGAASALIDNVPLVAATMGMYDMADFPKDDKLWQLIAYCAGTGGSMLIIGSASGVAFMGLENAEFGWYAKKVTPWAAAGYFAGIGAYILQTNMLQGSSNVVAMLPAAADVVSSSLPL</sequence>
<dbReference type="InterPro" id="IPR045016">
    <property type="entry name" value="NhaD-like"/>
</dbReference>
<keyword evidence="2" id="KW-0813">Transport</keyword>
<dbReference type="GO" id="GO:0016020">
    <property type="term" value="C:membrane"/>
    <property type="evidence" value="ECO:0007669"/>
    <property type="project" value="UniProtKB-SubCell"/>
</dbReference>
<evidence type="ECO:0000256" key="11">
    <source>
        <dbReference type="SAM" id="MobiDB-lite"/>
    </source>
</evidence>
<dbReference type="EMBL" id="HBFA01021887">
    <property type="protein sequence ID" value="CAD8671976.1"/>
    <property type="molecule type" value="Transcribed_RNA"/>
</dbReference>
<feature type="transmembrane region" description="Helical" evidence="12">
    <location>
        <begin position="435"/>
        <end position="454"/>
    </location>
</feature>